<dbReference type="Proteomes" id="UP000604046">
    <property type="component" value="Unassembled WGS sequence"/>
</dbReference>
<evidence type="ECO:0000256" key="1">
    <source>
        <dbReference type="SAM" id="MobiDB-lite"/>
    </source>
</evidence>
<feature type="region of interest" description="Disordered" evidence="1">
    <location>
        <begin position="731"/>
        <end position="764"/>
    </location>
</feature>
<dbReference type="InterPro" id="IPR036621">
    <property type="entry name" value="Anticodon-bd_dom_sf"/>
</dbReference>
<keyword evidence="4" id="KW-1185">Reference proteome</keyword>
<dbReference type="SUPFAM" id="SSF55681">
    <property type="entry name" value="Class II aaRS and biotin synthetases"/>
    <property type="match status" value="1"/>
</dbReference>
<dbReference type="SUPFAM" id="SSF54427">
    <property type="entry name" value="NTF2-like"/>
    <property type="match status" value="1"/>
</dbReference>
<dbReference type="InterPro" id="IPR013320">
    <property type="entry name" value="ConA-like_dom_sf"/>
</dbReference>
<dbReference type="Pfam" id="PF00622">
    <property type="entry name" value="SPRY"/>
    <property type="match status" value="1"/>
</dbReference>
<dbReference type="EMBL" id="CAJNDS010002152">
    <property type="protein sequence ID" value="CAE7353228.1"/>
    <property type="molecule type" value="Genomic_DNA"/>
</dbReference>
<dbReference type="PANTHER" id="PTHR43382:SF2">
    <property type="entry name" value="BIFUNCTIONAL GLUTAMATE_PROLINE--TRNA LIGASE"/>
    <property type="match status" value="1"/>
</dbReference>
<dbReference type="InterPro" id="IPR032710">
    <property type="entry name" value="NTF2-like_dom_sf"/>
</dbReference>
<dbReference type="CDD" id="cd12885">
    <property type="entry name" value="SPRY_RanBP_like"/>
    <property type="match status" value="1"/>
</dbReference>
<protein>
    <submittedName>
        <fullName evidence="3">GluProRS protein</fullName>
    </submittedName>
</protein>
<dbReference type="InterPro" id="IPR004499">
    <property type="entry name" value="Pro-tRNA-ligase_IIa_arc-type"/>
</dbReference>
<dbReference type="Pfam" id="PF12680">
    <property type="entry name" value="SnoaL_2"/>
    <property type="match status" value="1"/>
</dbReference>
<dbReference type="InterPro" id="IPR043136">
    <property type="entry name" value="B30.2/SPRY_sf"/>
</dbReference>
<evidence type="ECO:0000259" key="2">
    <source>
        <dbReference type="PROSITE" id="PS50188"/>
    </source>
</evidence>
<dbReference type="PANTHER" id="PTHR43382">
    <property type="entry name" value="PROLYL-TRNA SYNTHETASE"/>
    <property type="match status" value="1"/>
</dbReference>
<dbReference type="InterPro" id="IPR037401">
    <property type="entry name" value="SnoaL-like"/>
</dbReference>
<dbReference type="GO" id="GO:0005524">
    <property type="term" value="F:ATP binding"/>
    <property type="evidence" value="ECO:0007669"/>
    <property type="project" value="InterPro"/>
</dbReference>
<dbReference type="OrthoDB" id="448071at2759"/>
<dbReference type="InterPro" id="IPR001870">
    <property type="entry name" value="B30.2/SPRY"/>
</dbReference>
<dbReference type="AlphaFoldDB" id="A0A812PJ13"/>
<dbReference type="Gene3D" id="3.30.930.10">
    <property type="entry name" value="Bira Bifunctional Protein, Domain 2"/>
    <property type="match status" value="1"/>
</dbReference>
<gene>
    <name evidence="3" type="primary">GluProRS</name>
    <name evidence="3" type="ORF">SNAT2548_LOCUS18673</name>
</gene>
<dbReference type="Gene3D" id="2.60.120.920">
    <property type="match status" value="1"/>
</dbReference>
<dbReference type="GO" id="GO:0006433">
    <property type="term" value="P:prolyl-tRNA aminoacylation"/>
    <property type="evidence" value="ECO:0007669"/>
    <property type="project" value="InterPro"/>
</dbReference>
<dbReference type="SUPFAM" id="SSF49899">
    <property type="entry name" value="Concanavalin A-like lectins/glucanases"/>
    <property type="match status" value="1"/>
</dbReference>
<dbReference type="InterPro" id="IPR044736">
    <property type="entry name" value="Gid1/RanBPM/SPLA_SPRY"/>
</dbReference>
<dbReference type="SMART" id="SM00449">
    <property type="entry name" value="SPRY"/>
    <property type="match status" value="1"/>
</dbReference>
<organism evidence="3 4">
    <name type="scientific">Symbiodinium natans</name>
    <dbReference type="NCBI Taxonomy" id="878477"/>
    <lineage>
        <taxon>Eukaryota</taxon>
        <taxon>Sar</taxon>
        <taxon>Alveolata</taxon>
        <taxon>Dinophyceae</taxon>
        <taxon>Suessiales</taxon>
        <taxon>Symbiodiniaceae</taxon>
        <taxon>Symbiodinium</taxon>
    </lineage>
</organism>
<dbReference type="Gene3D" id="3.10.450.50">
    <property type="match status" value="1"/>
</dbReference>
<dbReference type="SUPFAM" id="SSF52954">
    <property type="entry name" value="Class II aaRS ABD-related"/>
    <property type="match status" value="1"/>
</dbReference>
<dbReference type="Gene3D" id="3.40.50.800">
    <property type="entry name" value="Anticodon-binding domain"/>
    <property type="match status" value="1"/>
</dbReference>
<feature type="compositionally biased region" description="Gly residues" evidence="1">
    <location>
        <begin position="755"/>
        <end position="764"/>
    </location>
</feature>
<proteinExistence type="predicted"/>
<evidence type="ECO:0000313" key="3">
    <source>
        <dbReference type="EMBL" id="CAE7353228.1"/>
    </source>
</evidence>
<feature type="domain" description="B30.2/SPRY" evidence="2">
    <location>
        <begin position="110"/>
        <end position="350"/>
    </location>
</feature>
<evidence type="ECO:0000313" key="4">
    <source>
        <dbReference type="Proteomes" id="UP000604046"/>
    </source>
</evidence>
<dbReference type="GO" id="GO:0004827">
    <property type="term" value="F:proline-tRNA ligase activity"/>
    <property type="evidence" value="ECO:0007669"/>
    <property type="project" value="InterPro"/>
</dbReference>
<name>A0A812PJ13_9DINO</name>
<accession>A0A812PJ13</accession>
<dbReference type="InterPro" id="IPR003877">
    <property type="entry name" value="SPRY_dom"/>
</dbReference>
<sequence>MILDTLPLQWVFFLDPASLLRVQTVGWARVDQEVVQTAWKELCAQELGVPSEHLCPLGCGPQTQGARSSASSSTRWCWKRAFYDLDVAPGKNALRSSSQDYQFLPSQYGESAAAPEGVQFVQDADGKVMHCHVRPGFHGRDRCVVAQLPLAAVPSATALPFPLHPNGRDIDDSAKDWRWRVAYRSAAYYEVLIGGAGRQRREEAVLPCISVGLCTPRFSRYAVAKQQAGWDAESWGLHSDDGQLFHASNRGYQFAEASAAGPLTFGAGDVVGCGICQLPSDSSDSGASQVSAGRPRLLAQSKRKIFYTLNGAFLGFAFDLDPVPWDVPLWPCVGLDTKHLLSFNFGQKPFKFDLDASMPTLAVALKTVFDTASVWPLNFSAPATPTPTPATPGTPNTTENLGYHASELATGDTAEETGIARSPSNASDEDVARAAPLFLPRVLPLVSTFAPRHLLGSFAAMPARSAVRRYQTSPRWLDAVDRLVNATLIDTWLESQEGRGLEGQATDWRGRALPEEEAPWLSPTPAVRPIIPEGSTMSLETNLGISSVSRQHAIGWVDRYGEAWRLQDVDKILELFTDDGQYVERPYDPENGVYRGHDGIKNYWITHIQARERNINFRNVVEDLVFDDYAQTAVAKWEASFEVRQSEDHPWRRVQFLQVAKLRFAADGRVWYWHGKSLQRASKGLRDPRARRARVGPKRRPPELCGRTCCHATLCDADLGPFTKEALRLEARRKAPKNPRSAGQSKVSGEAAGEAGAGEAGEAGGAYSAPSVVTSALGKLGAGAESDLVEWYRHLISSGKLALESDVTGAMVIAPCGMYLWEELRRWLDAELSSLGAKPFGVPILAHPDDEGSRLEVRTACEPLLYKVLGKSWVTSVRDLPLVLTRWASAVTPNTFKRPLAFLRGRELYVQEGHAAHASEKETKEFADTVADLYERLCIELLAISPQRRVGESTLEGEKTAVVVAIPGTGTSLEVGAVHKLDSQRGTGFNMRYCTADSEGRCVNHVCSLTAFSFSCRALAAAICAHSDDVGIVLPPRLACVQVIIIPMIRYEDRKGDEVGKQSVREILEWCSSLAKLLASKGDSGDWTEHVRAETDARADVTPGKKIRHWLQRGVPLLLTARLVEGQPSLAHTRITARDLPGVDALGNPALDAAEAARAARHQLAELQRRLYFRHRAAEG</sequence>
<reference evidence="3" key="1">
    <citation type="submission" date="2021-02" db="EMBL/GenBank/DDBJ databases">
        <authorList>
            <person name="Dougan E. K."/>
            <person name="Rhodes N."/>
            <person name="Thang M."/>
            <person name="Chan C."/>
        </authorList>
    </citation>
    <scope>NUCLEOTIDE SEQUENCE</scope>
</reference>
<dbReference type="PROSITE" id="PS50188">
    <property type="entry name" value="B302_SPRY"/>
    <property type="match status" value="1"/>
</dbReference>
<dbReference type="GO" id="GO:0017101">
    <property type="term" value="C:aminoacyl-tRNA synthetase multienzyme complex"/>
    <property type="evidence" value="ECO:0007669"/>
    <property type="project" value="TreeGrafter"/>
</dbReference>
<dbReference type="InterPro" id="IPR045864">
    <property type="entry name" value="aa-tRNA-synth_II/BPL/LPL"/>
</dbReference>
<comment type="caution">
    <text evidence="3">The sequence shown here is derived from an EMBL/GenBank/DDBJ whole genome shotgun (WGS) entry which is preliminary data.</text>
</comment>
<dbReference type="GO" id="GO:0005737">
    <property type="term" value="C:cytoplasm"/>
    <property type="evidence" value="ECO:0007669"/>
    <property type="project" value="InterPro"/>
</dbReference>